<evidence type="ECO:0000313" key="2">
    <source>
        <dbReference type="Proteomes" id="UP001279734"/>
    </source>
</evidence>
<comment type="caution">
    <text evidence="1">The sequence shown here is derived from an EMBL/GenBank/DDBJ whole genome shotgun (WGS) entry which is preliminary data.</text>
</comment>
<gene>
    <name evidence="1" type="ORF">Nepgr_030327</name>
</gene>
<dbReference type="EMBL" id="BSYO01000034">
    <property type="protein sequence ID" value="GMH28484.1"/>
    <property type="molecule type" value="Genomic_DNA"/>
</dbReference>
<reference evidence="1" key="1">
    <citation type="submission" date="2023-05" db="EMBL/GenBank/DDBJ databases">
        <title>Nepenthes gracilis genome sequencing.</title>
        <authorList>
            <person name="Fukushima K."/>
        </authorList>
    </citation>
    <scope>NUCLEOTIDE SEQUENCE</scope>
    <source>
        <strain evidence="1">SING2019-196</strain>
    </source>
</reference>
<proteinExistence type="predicted"/>
<dbReference type="Proteomes" id="UP001279734">
    <property type="component" value="Unassembled WGS sequence"/>
</dbReference>
<sequence length="74" mass="8508">MEAELKGYLHEISLWFDMSTYETDVQHSVLSNSLGVWFCLPAVALATHRFKLSWLILDYECVHHAIEEAVLLEG</sequence>
<keyword evidence="2" id="KW-1185">Reference proteome</keyword>
<dbReference type="AlphaFoldDB" id="A0AAD3Y5Y6"/>
<protein>
    <submittedName>
        <fullName evidence="1">Uncharacterized protein</fullName>
    </submittedName>
</protein>
<evidence type="ECO:0000313" key="1">
    <source>
        <dbReference type="EMBL" id="GMH28484.1"/>
    </source>
</evidence>
<name>A0AAD3Y5Y6_NEPGR</name>
<accession>A0AAD3Y5Y6</accession>
<organism evidence="1 2">
    <name type="scientific">Nepenthes gracilis</name>
    <name type="common">Slender pitcher plant</name>
    <dbReference type="NCBI Taxonomy" id="150966"/>
    <lineage>
        <taxon>Eukaryota</taxon>
        <taxon>Viridiplantae</taxon>
        <taxon>Streptophyta</taxon>
        <taxon>Embryophyta</taxon>
        <taxon>Tracheophyta</taxon>
        <taxon>Spermatophyta</taxon>
        <taxon>Magnoliopsida</taxon>
        <taxon>eudicotyledons</taxon>
        <taxon>Gunneridae</taxon>
        <taxon>Pentapetalae</taxon>
        <taxon>Caryophyllales</taxon>
        <taxon>Nepenthaceae</taxon>
        <taxon>Nepenthes</taxon>
    </lineage>
</organism>